<dbReference type="EMBL" id="CP009246">
    <property type="protein sequence ID" value="APT86790.1"/>
    <property type="molecule type" value="Genomic_DNA"/>
</dbReference>
<dbReference type="RefSeq" id="WP_075729762.1">
    <property type="nucleotide sequence ID" value="NZ_BJNB01000006.1"/>
</dbReference>
<name>A0A1L7CLQ8_CORFL</name>
<dbReference type="STRING" id="28028.CFLV_06065"/>
<sequence length="310" mass="31908">MAKSKSVAAFVVAGLGLGTALGVALGVFAISPTVSAGGAGGESSIREEHRRALQENQIYQNQNGASDSVINELSPKIVDGSLAQRPVLVLTTAEAVDGDVDAVKNLLRAADAQEAGSIRLTEDFFRQENSDKILSLVSSTLPAGAQLSTDSRDAGTHAGEALGAGLFMDPKTTEPLATSKERATLLQALREAGYIDYEDETILPAQAIVIVTGRGSDGYYTDTLAKLATQLEDTAGSTVVAGRVEQAGEERVIGKLRAGGTKVSTVDSIDRASSRLATVLAVKEQLDGSSGAYGSAPSANSATPAFPKDA</sequence>
<evidence type="ECO:0000313" key="2">
    <source>
        <dbReference type="EMBL" id="APT86790.1"/>
    </source>
</evidence>
<dbReference type="AlphaFoldDB" id="A0A1L7CLQ8"/>
<organism evidence="2 4">
    <name type="scientific">Corynebacterium flavescens</name>
    <dbReference type="NCBI Taxonomy" id="28028"/>
    <lineage>
        <taxon>Bacteria</taxon>
        <taxon>Bacillati</taxon>
        <taxon>Actinomycetota</taxon>
        <taxon>Actinomycetes</taxon>
        <taxon>Mycobacteriales</taxon>
        <taxon>Corynebacteriaceae</taxon>
        <taxon>Corynebacterium</taxon>
    </lineage>
</organism>
<feature type="region of interest" description="Disordered" evidence="1">
    <location>
        <begin position="288"/>
        <end position="310"/>
    </location>
</feature>
<dbReference type="GO" id="GO:0016020">
    <property type="term" value="C:membrane"/>
    <property type="evidence" value="ECO:0007669"/>
    <property type="project" value="InterPro"/>
</dbReference>
<dbReference type="Proteomes" id="UP000315353">
    <property type="component" value="Unassembled WGS sequence"/>
</dbReference>
<dbReference type="GO" id="GO:0055070">
    <property type="term" value="P:copper ion homeostasis"/>
    <property type="evidence" value="ECO:0007669"/>
    <property type="project" value="InterPro"/>
</dbReference>
<evidence type="ECO:0000313" key="5">
    <source>
        <dbReference type="Proteomes" id="UP000315353"/>
    </source>
</evidence>
<feature type="compositionally biased region" description="Low complexity" evidence="1">
    <location>
        <begin position="288"/>
        <end position="302"/>
    </location>
</feature>
<evidence type="ECO:0000313" key="4">
    <source>
        <dbReference type="Proteomes" id="UP000185479"/>
    </source>
</evidence>
<dbReference type="InterPro" id="IPR021522">
    <property type="entry name" value="MctB"/>
</dbReference>
<accession>A0A1L7CLQ8</accession>
<evidence type="ECO:0000313" key="3">
    <source>
        <dbReference type="EMBL" id="GEB97170.1"/>
    </source>
</evidence>
<dbReference type="OrthoDB" id="4350157at2"/>
<evidence type="ECO:0000256" key="1">
    <source>
        <dbReference type="SAM" id="MobiDB-lite"/>
    </source>
</evidence>
<proteinExistence type="predicted"/>
<keyword evidence="4" id="KW-1185">Reference proteome</keyword>
<protein>
    <submittedName>
        <fullName evidence="2">Uncharacterized protein</fullName>
    </submittedName>
</protein>
<dbReference type="KEGG" id="cfc:CFLV_06065"/>
<reference evidence="3 5" key="2">
    <citation type="submission" date="2019-06" db="EMBL/GenBank/DDBJ databases">
        <title>Whole genome shotgun sequence of Corynebacterium flavescens NBRC 14136.</title>
        <authorList>
            <person name="Hosoyama A."/>
            <person name="Uohara A."/>
            <person name="Ohji S."/>
            <person name="Ichikawa N."/>
        </authorList>
    </citation>
    <scope>NUCLEOTIDE SEQUENCE [LARGE SCALE GENOMIC DNA]</scope>
    <source>
        <strain evidence="3 5">NBRC 14136</strain>
    </source>
</reference>
<dbReference type="GeneID" id="82880277"/>
<gene>
    <name evidence="3" type="ORF">CFL01nite_06650</name>
    <name evidence="2" type="ORF">CFLV_06065</name>
</gene>
<dbReference type="EMBL" id="BJNB01000006">
    <property type="protein sequence ID" value="GEB97170.1"/>
    <property type="molecule type" value="Genomic_DNA"/>
</dbReference>
<dbReference type="Proteomes" id="UP000185479">
    <property type="component" value="Chromosome"/>
</dbReference>
<dbReference type="Pfam" id="PF11382">
    <property type="entry name" value="MctB"/>
    <property type="match status" value="1"/>
</dbReference>
<reference evidence="2 4" key="1">
    <citation type="submission" date="2014-08" db="EMBL/GenBank/DDBJ databases">
        <title>Complete genome sequence of Corynebacterium flavescens OJ8(T)(=DSM 20296(T)), isolated from cheese.</title>
        <authorList>
            <person name="Ruckert C."/>
            <person name="Albersmeier A."/>
            <person name="Winkler A."/>
            <person name="Kalinowski J."/>
        </authorList>
    </citation>
    <scope>NUCLEOTIDE SEQUENCE [LARGE SCALE GENOMIC DNA]</scope>
    <source>
        <strain evidence="2 4">OJ8</strain>
    </source>
</reference>